<reference evidence="2 3" key="1">
    <citation type="submission" date="2022-05" db="EMBL/GenBank/DDBJ databases">
        <title>Flavobacterium sp., isolated from activated sludge.</title>
        <authorList>
            <person name="Ran Q."/>
        </authorList>
    </citation>
    <scope>NUCLEOTIDE SEQUENCE [LARGE SCALE GENOMIC DNA]</scope>
    <source>
        <strain evidence="2 3">HXWNR69</strain>
    </source>
</reference>
<feature type="compositionally biased region" description="Basic residues" evidence="1">
    <location>
        <begin position="114"/>
        <end position="134"/>
    </location>
</feature>
<evidence type="ECO:0000256" key="1">
    <source>
        <dbReference type="SAM" id="MobiDB-lite"/>
    </source>
</evidence>
<evidence type="ECO:0000313" key="3">
    <source>
        <dbReference type="Proteomes" id="UP001203342"/>
    </source>
</evidence>
<comment type="caution">
    <text evidence="2">The sequence shown here is derived from an EMBL/GenBank/DDBJ whole genome shotgun (WGS) entry which is preliminary data.</text>
</comment>
<feature type="compositionally biased region" description="Gly residues" evidence="1">
    <location>
        <begin position="135"/>
        <end position="146"/>
    </location>
</feature>
<protein>
    <recommendedName>
        <fullName evidence="4">Secreted protein</fullName>
    </recommendedName>
</protein>
<gene>
    <name evidence="2" type="ORF">NAT47_08440</name>
</gene>
<feature type="region of interest" description="Disordered" evidence="1">
    <location>
        <begin position="114"/>
        <end position="146"/>
    </location>
</feature>
<dbReference type="EMBL" id="JAMLJN010000006">
    <property type="protein sequence ID" value="MCL9770444.1"/>
    <property type="molecule type" value="Genomic_DNA"/>
</dbReference>
<sequence length="146" mass="16827">METIKNKIATLLGVLILVFMLVVPSDVFSQGPPPWAPAHGYRAKTRHIYFPDQNMYYDIQKGVYIYFNNGKWSVSAKVPSVFVSINLGRSTQVELDFYGDRPQRYNYSHKTKYKVKKHKSHKHDHHNHHHHKKGNGNGINGRGNGK</sequence>
<dbReference type="Proteomes" id="UP001203342">
    <property type="component" value="Unassembled WGS sequence"/>
</dbReference>
<accession>A0ABT0THJ4</accession>
<evidence type="ECO:0000313" key="2">
    <source>
        <dbReference type="EMBL" id="MCL9770444.1"/>
    </source>
</evidence>
<organism evidence="2 3">
    <name type="scientific">Flavobacterium fragile</name>
    <dbReference type="NCBI Taxonomy" id="2949085"/>
    <lineage>
        <taxon>Bacteria</taxon>
        <taxon>Pseudomonadati</taxon>
        <taxon>Bacteroidota</taxon>
        <taxon>Flavobacteriia</taxon>
        <taxon>Flavobacteriales</taxon>
        <taxon>Flavobacteriaceae</taxon>
        <taxon>Flavobacterium</taxon>
    </lineage>
</organism>
<name>A0ABT0THJ4_9FLAO</name>
<proteinExistence type="predicted"/>
<dbReference type="RefSeq" id="WP_250581959.1">
    <property type="nucleotide sequence ID" value="NZ_JAMLJN010000006.1"/>
</dbReference>
<evidence type="ECO:0008006" key="4">
    <source>
        <dbReference type="Google" id="ProtNLM"/>
    </source>
</evidence>
<keyword evidence="3" id="KW-1185">Reference proteome</keyword>